<proteinExistence type="inferred from homology"/>
<dbReference type="AlphaFoldDB" id="A0A6A5BE14"/>
<keyword evidence="4" id="KW-1185">Reference proteome</keyword>
<evidence type="ECO:0000313" key="4">
    <source>
        <dbReference type="Proteomes" id="UP000444721"/>
    </source>
</evidence>
<evidence type="ECO:0000313" key="3">
    <source>
        <dbReference type="EMBL" id="KAF0972781.1"/>
    </source>
</evidence>
<name>A0A6A5BE14_NAEFO</name>
<dbReference type="GO" id="GO:0016020">
    <property type="term" value="C:membrane"/>
    <property type="evidence" value="ECO:0007669"/>
    <property type="project" value="InterPro"/>
</dbReference>
<evidence type="ECO:0000259" key="2">
    <source>
        <dbReference type="Pfam" id="PF04664"/>
    </source>
</evidence>
<dbReference type="GeneID" id="68116247"/>
<dbReference type="InterPro" id="IPR039574">
    <property type="entry name" value="OGFr"/>
</dbReference>
<dbReference type="RefSeq" id="XP_044557495.1">
    <property type="nucleotide sequence ID" value="XM_044712947.1"/>
</dbReference>
<comment type="caution">
    <text evidence="3">The sequence shown here is derived from an EMBL/GenBank/DDBJ whole genome shotgun (WGS) entry which is preliminary data.</text>
</comment>
<dbReference type="EMBL" id="VFQX01000066">
    <property type="protein sequence ID" value="KAF0972781.1"/>
    <property type="molecule type" value="Genomic_DNA"/>
</dbReference>
<evidence type="ECO:0000256" key="1">
    <source>
        <dbReference type="ARBA" id="ARBA00010365"/>
    </source>
</evidence>
<dbReference type="OMA" id="WWANCLR"/>
<accession>A0A6A5BE14</accession>
<dbReference type="Pfam" id="PF04664">
    <property type="entry name" value="OGFr_N"/>
    <property type="match status" value="1"/>
</dbReference>
<gene>
    <name evidence="3" type="ORF">FDP41_009030</name>
</gene>
<protein>
    <recommendedName>
        <fullName evidence="2">Opioid growth factor receptor (OGFr) conserved domain-containing protein</fullName>
    </recommendedName>
</protein>
<dbReference type="VEuPathDB" id="AmoebaDB:FDP41_009030"/>
<dbReference type="OrthoDB" id="9030204at2759"/>
<dbReference type="VEuPathDB" id="AmoebaDB:NF0025880"/>
<feature type="domain" description="Opioid growth factor receptor (OGFr) conserved" evidence="2">
    <location>
        <begin position="19"/>
        <end position="199"/>
    </location>
</feature>
<organism evidence="3 4">
    <name type="scientific">Naegleria fowleri</name>
    <name type="common">Brain eating amoeba</name>
    <dbReference type="NCBI Taxonomy" id="5763"/>
    <lineage>
        <taxon>Eukaryota</taxon>
        <taxon>Discoba</taxon>
        <taxon>Heterolobosea</taxon>
        <taxon>Tetramitia</taxon>
        <taxon>Eutetramitia</taxon>
        <taxon>Vahlkampfiidae</taxon>
        <taxon>Naegleria</taxon>
    </lineage>
</organism>
<sequence length="269" mass="31612">MRSFFFGGGSSSLDDNDTNSLDNFKFYTNALRSRPQGDYIDNIHANWFGDFDLLEEHHGYIQYLFPIRLQGLNSSSQPLTKNEATLMRGDPTIKARIIKSYRLMLDFYGLVLEDEVSGKISRNPVTYKKRYSHLNHSFHNYLRITRILKCLGVTGFEHYKPHFLNHMVIEMFKYNNLTNARDSCIKFWLPTLRRSQDLKYFDQLIEELSNGKRKVDREGRDGYGDEVNDPSWQTQFYDSGYNIDYAADPYFTSKDILTHPVDPYAHLRH</sequence>
<dbReference type="PANTHER" id="PTHR14015:SF2">
    <property type="entry name" value="OPIOID GROWTH FACTOR RECEPTOR (OGFR) CONSERVED DOMAIN-CONTAINING PROTEIN"/>
    <property type="match status" value="1"/>
</dbReference>
<dbReference type="InterPro" id="IPR006757">
    <property type="entry name" value="OGF_rcpt"/>
</dbReference>
<dbReference type="PANTHER" id="PTHR14015">
    <property type="entry name" value="OPIOID GROWTH FACTOR RECEPTOR OGFR ZETA-TYPE OPIOID RECEPTOR"/>
    <property type="match status" value="1"/>
</dbReference>
<reference evidence="3 4" key="1">
    <citation type="journal article" date="2019" name="Sci. Rep.">
        <title>Nanopore sequencing improves the draft genome of the human pathogenic amoeba Naegleria fowleri.</title>
        <authorList>
            <person name="Liechti N."/>
            <person name="Schurch N."/>
            <person name="Bruggmann R."/>
            <person name="Wittwer M."/>
        </authorList>
    </citation>
    <scope>NUCLEOTIDE SEQUENCE [LARGE SCALE GENOMIC DNA]</scope>
    <source>
        <strain evidence="3 4">ATCC 30894</strain>
    </source>
</reference>
<dbReference type="VEuPathDB" id="AmoebaDB:NfTy_046830"/>
<dbReference type="GO" id="GO:0140625">
    <property type="term" value="F:opioid growth factor receptor activity"/>
    <property type="evidence" value="ECO:0007669"/>
    <property type="project" value="InterPro"/>
</dbReference>
<dbReference type="Proteomes" id="UP000444721">
    <property type="component" value="Unassembled WGS sequence"/>
</dbReference>
<comment type="similarity">
    <text evidence="1">Belongs to the opioid growth factor receptor family.</text>
</comment>